<sequence>MDTRPAPQGRIVPSRAAPTFPTGGTHMSIDVIDEVAAQDEHPMTRGAEQQTRSLPGMVYIPGGTFWMGSDHHYPEERPSHQVTVTDFWLDSQPVTNADFARFVEATHYVTVAERPLNPADFPGAKPELLVPGSLVFKKTLARVDLRDLTQWWFYTAGACWKHPEGPDSTWEGREQHPVVHVCFEDALAYATWADKALPTEAEWEYAARGGMERKVYVWGDEFAPGGKLMANTWQGEFPWQNLNTDGFESTSPVGSFPPNTFGLFDMAGNVWEWTTDWYQERHKSQGGKPCCIPVNPRGPATADRSLDPCLPQVKIPRRVLKGGSHLCAPNYCLRYRPAARSPQAVDSGTSHIGFRCVVRP</sequence>
<dbReference type="AlphaFoldDB" id="A0A0H4WXP9"/>
<keyword evidence="4" id="KW-1185">Reference proteome</keyword>
<dbReference type="InterPro" id="IPR016187">
    <property type="entry name" value="CTDL_fold"/>
</dbReference>
<accession>A0A0H4WXP9</accession>
<organism evidence="3 4">
    <name type="scientific">Pseudomyxococcus hansupus</name>
    <dbReference type="NCBI Taxonomy" id="1297742"/>
    <lineage>
        <taxon>Bacteria</taxon>
        <taxon>Pseudomonadati</taxon>
        <taxon>Myxococcota</taxon>
        <taxon>Myxococcia</taxon>
        <taxon>Myxococcales</taxon>
        <taxon>Cystobacterineae</taxon>
        <taxon>Myxococcaceae</taxon>
        <taxon>Pseudomyxococcus</taxon>
    </lineage>
</organism>
<dbReference type="InterPro" id="IPR042095">
    <property type="entry name" value="SUMF_sf"/>
</dbReference>
<name>A0A0H4WXP9_9BACT</name>
<dbReference type="STRING" id="1297742.A176_003300"/>
<dbReference type="KEGG" id="mym:A176_003300"/>
<evidence type="ECO:0000313" key="3">
    <source>
        <dbReference type="EMBL" id="AKQ66388.1"/>
    </source>
</evidence>
<evidence type="ECO:0000256" key="1">
    <source>
        <dbReference type="SAM" id="MobiDB-lite"/>
    </source>
</evidence>
<feature type="domain" description="Sulfatase-modifying factor enzyme-like" evidence="2">
    <location>
        <begin position="54"/>
        <end position="357"/>
    </location>
</feature>
<dbReference type="PANTHER" id="PTHR23150">
    <property type="entry name" value="SULFATASE MODIFYING FACTOR 1, 2"/>
    <property type="match status" value="1"/>
</dbReference>
<dbReference type="SUPFAM" id="SSF56436">
    <property type="entry name" value="C-type lectin-like"/>
    <property type="match status" value="1"/>
</dbReference>
<reference evidence="3 4" key="1">
    <citation type="journal article" date="2016" name="PLoS ONE">
        <title>Complete Genome Sequence and Comparative Genomics of a Novel Myxobacterium Myxococcus hansupus.</title>
        <authorList>
            <person name="Sharma G."/>
            <person name="Narwani T."/>
            <person name="Subramanian S."/>
        </authorList>
    </citation>
    <scope>NUCLEOTIDE SEQUENCE [LARGE SCALE GENOMIC DNA]</scope>
    <source>
        <strain evidence="4">mixupus</strain>
    </source>
</reference>
<dbReference type="Proteomes" id="UP000009026">
    <property type="component" value="Chromosome"/>
</dbReference>
<evidence type="ECO:0000259" key="2">
    <source>
        <dbReference type="Pfam" id="PF03781"/>
    </source>
</evidence>
<dbReference type="InterPro" id="IPR051043">
    <property type="entry name" value="Sulfatase_Mod_Factor_Kinase"/>
</dbReference>
<dbReference type="InterPro" id="IPR005532">
    <property type="entry name" value="SUMF_dom"/>
</dbReference>
<proteinExistence type="predicted"/>
<gene>
    <name evidence="3" type="ORF">A176_003300</name>
</gene>
<protein>
    <submittedName>
        <fullName evidence="3">Sulfatase modifying factor 1 (C-alpha-formyglycine-generating enzyme 1)</fullName>
    </submittedName>
</protein>
<feature type="region of interest" description="Disordered" evidence="1">
    <location>
        <begin position="1"/>
        <end position="25"/>
    </location>
</feature>
<dbReference type="PATRIC" id="fig|1297742.4.peg.3328"/>
<dbReference type="EMBL" id="CP012109">
    <property type="protein sequence ID" value="AKQ66388.1"/>
    <property type="molecule type" value="Genomic_DNA"/>
</dbReference>
<dbReference type="Gene3D" id="3.90.1580.10">
    <property type="entry name" value="paralog of FGE (formylglycine-generating enzyme)"/>
    <property type="match status" value="1"/>
</dbReference>
<dbReference type="GO" id="GO:0120147">
    <property type="term" value="F:formylglycine-generating oxidase activity"/>
    <property type="evidence" value="ECO:0007669"/>
    <property type="project" value="TreeGrafter"/>
</dbReference>
<evidence type="ECO:0000313" key="4">
    <source>
        <dbReference type="Proteomes" id="UP000009026"/>
    </source>
</evidence>
<dbReference type="PANTHER" id="PTHR23150:SF19">
    <property type="entry name" value="FORMYLGLYCINE-GENERATING ENZYME"/>
    <property type="match status" value="1"/>
</dbReference>
<dbReference type="Pfam" id="PF03781">
    <property type="entry name" value="FGE-sulfatase"/>
    <property type="match status" value="1"/>
</dbReference>
<dbReference type="eggNOG" id="COG1262">
    <property type="taxonomic scope" value="Bacteria"/>
</dbReference>